<dbReference type="GO" id="GO:0005634">
    <property type="term" value="C:nucleus"/>
    <property type="evidence" value="ECO:0007669"/>
    <property type="project" value="UniProtKB-SubCell"/>
</dbReference>
<dbReference type="Pfam" id="PF23878">
    <property type="entry name" value="TPR_ELP1"/>
    <property type="match status" value="1"/>
</dbReference>
<dbReference type="STRING" id="5762.D2V4X0"/>
<feature type="domain" description="ELP1 alpha-solenoid" evidence="10">
    <location>
        <begin position="665"/>
        <end position="870"/>
    </location>
</feature>
<dbReference type="Pfam" id="PF23797">
    <property type="entry name" value="Beta-prop_ELP1_2nd"/>
    <property type="match status" value="1"/>
</dbReference>
<evidence type="ECO:0000313" key="12">
    <source>
        <dbReference type="EMBL" id="EFC48004.1"/>
    </source>
</evidence>
<keyword evidence="6" id="KW-0175">Coiled coil</keyword>
<comment type="similarity">
    <text evidence="2 5">Belongs to the ELP1/IKA1 family.</text>
</comment>
<keyword evidence="5" id="KW-0539">Nucleus</keyword>
<dbReference type="PANTHER" id="PTHR12747">
    <property type="entry name" value="ELONGATOR COMPLEX PROTEIN 1"/>
    <property type="match status" value="1"/>
</dbReference>
<evidence type="ECO:0000259" key="10">
    <source>
        <dbReference type="Pfam" id="PF23925"/>
    </source>
</evidence>
<dbReference type="GO" id="GO:0000049">
    <property type="term" value="F:tRNA binding"/>
    <property type="evidence" value="ECO:0007669"/>
    <property type="project" value="TreeGrafter"/>
</dbReference>
<dbReference type="Proteomes" id="UP000006671">
    <property type="component" value="Unassembled WGS sequence"/>
</dbReference>
<dbReference type="EMBL" id="GG738852">
    <property type="protein sequence ID" value="EFC48004.1"/>
    <property type="molecule type" value="Genomic_DNA"/>
</dbReference>
<dbReference type="SUPFAM" id="SSF82171">
    <property type="entry name" value="DPP6 N-terminal domain-like"/>
    <property type="match status" value="1"/>
</dbReference>
<comment type="function">
    <text evidence="5">Component of the elongator complex which is required for multiple tRNA modifications, including mcm5U (5-methoxycarbonylmethyl uridine), mcm5s2U (5-methoxycarbonylmethyl-2-thiouridine), and ncm5U (5-carbamoylmethyl uridine). The elongator complex catalyzes formation of carboxymethyluridine in the wobble base at position 34 in tRNAs.</text>
</comment>
<dbReference type="Pfam" id="PF04762">
    <property type="entry name" value="Beta-prop_ELP1_1st"/>
    <property type="match status" value="1"/>
</dbReference>
<dbReference type="PIRSF" id="PIRSF017233">
    <property type="entry name" value="IKAP"/>
    <property type="match status" value="1"/>
</dbReference>
<evidence type="ECO:0000256" key="2">
    <source>
        <dbReference type="ARBA" id="ARBA00006086"/>
    </source>
</evidence>
<keyword evidence="3 5" id="KW-0963">Cytoplasm</keyword>
<protein>
    <recommendedName>
        <fullName evidence="5">Elongator complex protein 1</fullName>
    </recommendedName>
</protein>
<dbReference type="GO" id="GO:0005829">
    <property type="term" value="C:cytosol"/>
    <property type="evidence" value="ECO:0007669"/>
    <property type="project" value="TreeGrafter"/>
</dbReference>
<dbReference type="GO" id="GO:0002926">
    <property type="term" value="P:tRNA wobble base 5-methoxycarbonylmethyl-2-thiouridinylation"/>
    <property type="evidence" value="ECO:0007669"/>
    <property type="project" value="TreeGrafter"/>
</dbReference>
<comment type="subcellular location">
    <subcellularLocation>
        <location evidence="5">Cytoplasm</location>
    </subcellularLocation>
    <subcellularLocation>
        <location evidence="5">Nucleus</location>
    </subcellularLocation>
</comment>
<dbReference type="Pfam" id="PF23936">
    <property type="entry name" value="HB_ELP1"/>
    <property type="match status" value="1"/>
</dbReference>
<dbReference type="AlphaFoldDB" id="D2V4X0"/>
<dbReference type="InterPro" id="IPR056167">
    <property type="entry name" value="A-sol_ELP1"/>
</dbReference>
<feature type="domain" description="ELP1 first N-terminal beta-propeller" evidence="7">
    <location>
        <begin position="1"/>
        <end position="339"/>
    </location>
</feature>
<dbReference type="InterPro" id="IPR056166">
    <property type="entry name" value="TPR_ELP1"/>
</dbReference>
<dbReference type="InterPro" id="IPR006849">
    <property type="entry name" value="Elp1"/>
</dbReference>
<dbReference type="OMA" id="WRESLYC"/>
<organism evidence="13">
    <name type="scientific">Naegleria gruberi</name>
    <name type="common">Amoeba</name>
    <dbReference type="NCBI Taxonomy" id="5762"/>
    <lineage>
        <taxon>Eukaryota</taxon>
        <taxon>Discoba</taxon>
        <taxon>Heterolobosea</taxon>
        <taxon>Tetramitia</taxon>
        <taxon>Eutetramitia</taxon>
        <taxon>Vahlkampfiidae</taxon>
        <taxon>Naegleria</taxon>
    </lineage>
</organism>
<accession>D2V4X0</accession>
<dbReference type="InterPro" id="IPR056164">
    <property type="entry name" value="Beta-prop_ELP1_1st"/>
</dbReference>
<dbReference type="InterPro" id="IPR056165">
    <property type="entry name" value="Beta-prop_ELP1_2nd"/>
</dbReference>
<dbReference type="KEGG" id="ngr:NAEGRDRAFT_78605"/>
<sequence>MRNLQLIHHQEISLVEALIANNDEVVSCTSTDSDVLFGLSKNGILFQVDIKEGAIVKTVNLGDIDGITPQAEMIDIQYVAELESLIIISQFDIITFNISNDTSEITASIEEGINAMSWSPDQEIVIFSTGNGNLLTMSKHFETLTEAPSDLIPTKSNTSTNTAVKQQAKLTEEVSSRFINRPLPVEISWRNDGQYFVLNSMDPSDGKRWLRVWERNGNLVSKSEPIDGLLGNVVHYRPDGSIIGTHQYHPGKKETTIAFFERNGLQHYDFVLEKGMSDIYSLQWNSTSDVLCVTFKSASRENTVLVQLWYRGNYHWYLKQEYSFNESEQAPTHITWDSESAYRLHIFCKNANYYCYDLCWDHNMSHGMTSENPCFMAVINGLKLNLTPLRYAVIPPPMCAESITFDLPINCVSFSDSSRCLAQLSDGSFHLYQFSTSNKPPKFGLPPSKLGSIKPLSNNPVRLLTMINENTFCFVPLTIPGKSDALVICTINEDFTCETREVSYPESILRIAYHSYTGNLFIEGESGALFKQKINEDIPEELEERFEYPCQIIAPTMMGEEEVVVGLNHRGILFIGSHNVVSNCSSFSLTDQFLLFTTMSHKLRIINLHLSVYDAVDIAASGPTSKYDETFREIERGARLVCAVPSDLNVILQMPRGNLEGITPKALVLSRVRSLLNNFEYGKAVVATRKYRIDMNIIYDHNPESFINNAKKFVEDVDNADYINLFISTLTNEDITKTKFAGYHSDGKTVKGEHQTTITEVNKINRICDKLREVLNEVDKKKFISSILTTYAKYQAPMLEEALQLIRELKAANERKHSEADEALSYLVFLIDVNILYDIALGMYDFDLVLMVAQKSQKDPKEYLPFLANLKKMEQYYRQYSIDMHLSRFEKALENISKAGAEHFPEAVALIREKGLFKLGMQLYESDKDKLLVIFEAYGDYLVSVGNHKQAAFSFLKCKKFEKAQQSFLEAGEYEFVFSLTKTLNQQAQDIKKIAKSAMIIMEAKKNYIASSNICRDYLNDNEEAVLRLVAGKEWKEAIRVAISTGRSDLIETHIKQGVFDSAKEITNDLAENETKLSKYISRLKELREEKERILREQLLLQQHNDGEFGEDMPHNFDALSEASSMQSGISGYSGVSVLSTRSSVSSVVSKRTISRKKKNREKLKKGSPFEEGTLVSRIESLIPSSVSISSVSSLLEVLIYFDKFEEAKALQVGLETLIKTCRDNAELIEEPFQPPQIENEPVPPTRYPRKVAEIIGGDLDKLSWKLNLLE</sequence>
<feature type="domain" description="ELP1 three-helical bundle" evidence="11">
    <location>
        <begin position="1049"/>
        <end position="1224"/>
    </location>
</feature>
<comment type="pathway">
    <text evidence="1">tRNA modification; 5-methoxycarbonylmethyl-2-thiouridine-tRNA biosynthesis.</text>
</comment>
<dbReference type="PANTHER" id="PTHR12747:SF0">
    <property type="entry name" value="ELONGATOR COMPLEX PROTEIN 1"/>
    <property type="match status" value="1"/>
</dbReference>
<dbReference type="OrthoDB" id="40048at2759"/>
<dbReference type="FunCoup" id="D2V4X0">
    <property type="interactions" value="411"/>
</dbReference>
<evidence type="ECO:0000256" key="6">
    <source>
        <dbReference type="SAM" id="Coils"/>
    </source>
</evidence>
<gene>
    <name evidence="12" type="ORF">NAEGRDRAFT_78605</name>
</gene>
<dbReference type="eggNOG" id="KOG1920">
    <property type="taxonomic scope" value="Eukaryota"/>
</dbReference>
<feature type="coiled-coil region" evidence="6">
    <location>
        <begin position="761"/>
        <end position="819"/>
    </location>
</feature>
<evidence type="ECO:0000256" key="4">
    <source>
        <dbReference type="ARBA" id="ARBA00022694"/>
    </source>
</evidence>
<evidence type="ECO:0000313" key="13">
    <source>
        <dbReference type="Proteomes" id="UP000006671"/>
    </source>
</evidence>
<proteinExistence type="inferred from homology"/>
<dbReference type="GO" id="GO:0033588">
    <property type="term" value="C:elongator holoenzyme complex"/>
    <property type="evidence" value="ECO:0007669"/>
    <property type="project" value="InterPro"/>
</dbReference>
<dbReference type="Pfam" id="PF23925">
    <property type="entry name" value="A-sol_ELP1"/>
    <property type="match status" value="1"/>
</dbReference>
<dbReference type="InParanoid" id="D2V4X0"/>
<feature type="coiled-coil region" evidence="6">
    <location>
        <begin position="1070"/>
        <end position="1104"/>
    </location>
</feature>
<reference evidence="12 13" key="1">
    <citation type="journal article" date="2010" name="Cell">
        <title>The genome of Naegleria gruberi illuminates early eukaryotic versatility.</title>
        <authorList>
            <person name="Fritz-Laylin L.K."/>
            <person name="Prochnik S.E."/>
            <person name="Ginger M.L."/>
            <person name="Dacks J.B."/>
            <person name="Carpenter M.L."/>
            <person name="Field M.C."/>
            <person name="Kuo A."/>
            <person name="Paredez A."/>
            <person name="Chapman J."/>
            <person name="Pham J."/>
            <person name="Shu S."/>
            <person name="Neupane R."/>
            <person name="Cipriano M."/>
            <person name="Mancuso J."/>
            <person name="Tu H."/>
            <person name="Salamov A."/>
            <person name="Lindquist E."/>
            <person name="Shapiro H."/>
            <person name="Lucas S."/>
            <person name="Grigoriev I.V."/>
            <person name="Cande W.Z."/>
            <person name="Fulton C."/>
            <person name="Rokhsar D.S."/>
            <person name="Dawson S.C."/>
        </authorList>
    </citation>
    <scope>NUCLEOTIDE SEQUENCE [LARGE SCALE GENOMIC DNA]</scope>
    <source>
        <strain evidence="12 13">NEG-M</strain>
    </source>
</reference>
<dbReference type="UniPathway" id="UPA00988"/>
<evidence type="ECO:0000259" key="11">
    <source>
        <dbReference type="Pfam" id="PF23936"/>
    </source>
</evidence>
<dbReference type="GeneID" id="8860549"/>
<evidence type="ECO:0000259" key="8">
    <source>
        <dbReference type="Pfam" id="PF23797"/>
    </source>
</evidence>
<keyword evidence="13" id="KW-1185">Reference proteome</keyword>
<evidence type="ECO:0000259" key="7">
    <source>
        <dbReference type="Pfam" id="PF04762"/>
    </source>
</evidence>
<dbReference type="RefSeq" id="XP_002680748.1">
    <property type="nucleotide sequence ID" value="XM_002680702.1"/>
</dbReference>
<evidence type="ECO:0000256" key="5">
    <source>
        <dbReference type="PIRNR" id="PIRNR017233"/>
    </source>
</evidence>
<keyword evidence="4" id="KW-0819">tRNA processing</keyword>
<evidence type="ECO:0000256" key="3">
    <source>
        <dbReference type="ARBA" id="ARBA00022490"/>
    </source>
</evidence>
<evidence type="ECO:0000256" key="1">
    <source>
        <dbReference type="ARBA" id="ARBA00005043"/>
    </source>
</evidence>
<dbReference type="InterPro" id="IPR056169">
    <property type="entry name" value="HB_ELP1"/>
</dbReference>
<dbReference type="VEuPathDB" id="AmoebaDB:NAEGRDRAFT_78605"/>
<evidence type="ECO:0000259" key="9">
    <source>
        <dbReference type="Pfam" id="PF23878"/>
    </source>
</evidence>
<feature type="domain" description="ELP1 N-terminal second beta-propeller" evidence="8">
    <location>
        <begin position="378"/>
        <end position="641"/>
    </location>
</feature>
<name>D2V4X0_NAEGR</name>
<feature type="domain" description="ELP1 TPR" evidence="9">
    <location>
        <begin position="877"/>
        <end position="1040"/>
    </location>
</feature>